<keyword evidence="2" id="KW-1185">Reference proteome</keyword>
<protein>
    <submittedName>
        <fullName evidence="1">Uncharacterized protein</fullName>
    </submittedName>
</protein>
<comment type="caution">
    <text evidence="1">The sequence shown here is derived from an EMBL/GenBank/DDBJ whole genome shotgun (WGS) entry which is preliminary data.</text>
</comment>
<dbReference type="Proteomes" id="UP001153328">
    <property type="component" value="Unassembled WGS sequence"/>
</dbReference>
<dbReference type="EMBL" id="CAJVAX010000018">
    <property type="protein sequence ID" value="CAG7647600.1"/>
    <property type="molecule type" value="Genomic_DNA"/>
</dbReference>
<accession>A0A9W4H3E8</accession>
<gene>
    <name evidence="1" type="ORF">SBRY_40709</name>
</gene>
<dbReference type="AlphaFoldDB" id="A0A9W4H3E8"/>
<reference evidence="1" key="1">
    <citation type="submission" date="2021-06" db="EMBL/GenBank/DDBJ databases">
        <authorList>
            <person name="Arsene-Ploetze F."/>
        </authorList>
    </citation>
    <scope>NUCLEOTIDE SEQUENCE</scope>
    <source>
        <strain evidence="1">SBRY1</strain>
    </source>
</reference>
<proteinExistence type="predicted"/>
<name>A0A9W4H3E8_9ACTN</name>
<evidence type="ECO:0000313" key="1">
    <source>
        <dbReference type="EMBL" id="CAG7647600.1"/>
    </source>
</evidence>
<evidence type="ECO:0000313" key="2">
    <source>
        <dbReference type="Proteomes" id="UP001153328"/>
    </source>
</evidence>
<sequence length="30" mass="3274">MEGALEAARRLLPAERPYPAGDDLLAHLRA</sequence>
<organism evidence="1 2">
    <name type="scientific">Actinacidiphila bryophytorum</name>
    <dbReference type="NCBI Taxonomy" id="1436133"/>
    <lineage>
        <taxon>Bacteria</taxon>
        <taxon>Bacillati</taxon>
        <taxon>Actinomycetota</taxon>
        <taxon>Actinomycetes</taxon>
        <taxon>Kitasatosporales</taxon>
        <taxon>Streptomycetaceae</taxon>
        <taxon>Actinacidiphila</taxon>
    </lineage>
</organism>